<feature type="compositionally biased region" description="Basic residues" evidence="5">
    <location>
        <begin position="731"/>
        <end position="740"/>
    </location>
</feature>
<evidence type="ECO:0000256" key="1">
    <source>
        <dbReference type="ARBA" id="ARBA00010609"/>
    </source>
</evidence>
<evidence type="ECO:0000256" key="5">
    <source>
        <dbReference type="SAM" id="MobiDB-lite"/>
    </source>
</evidence>
<feature type="domain" description="Plastocyanin-like" evidence="8">
    <location>
        <begin position="989"/>
        <end position="1037"/>
    </location>
</feature>
<evidence type="ECO:0000256" key="7">
    <source>
        <dbReference type="SAM" id="SignalP"/>
    </source>
</evidence>
<reference evidence="10" key="1">
    <citation type="submission" date="2014-11" db="EMBL/GenBank/DDBJ databases">
        <title>Molecular phylogeny of cliff fern family Woodsiaceae with morphological implications.</title>
        <authorList>
            <person name="Shao Y.-Z."/>
            <person name="Wei R."/>
            <person name="Zhang X.-C."/>
        </authorList>
    </citation>
    <scope>NUCLEOTIDE SEQUENCE</scope>
</reference>
<dbReference type="GO" id="GO:0016491">
    <property type="term" value="F:oxidoreductase activity"/>
    <property type="evidence" value="ECO:0007669"/>
    <property type="project" value="UniProtKB-KW"/>
</dbReference>
<dbReference type="InterPro" id="IPR045087">
    <property type="entry name" value="Cu-oxidase_fam"/>
</dbReference>
<dbReference type="SUPFAM" id="SSF49503">
    <property type="entry name" value="Cupredoxins"/>
    <property type="match status" value="2"/>
</dbReference>
<keyword evidence="3" id="KW-0560">Oxidoreductase</keyword>
<dbReference type="VEuPathDB" id="CryptoDB:Cvel_27996"/>
<keyword evidence="6" id="KW-1133">Transmembrane helix</keyword>
<keyword evidence="7" id="KW-0732">Signal</keyword>
<feature type="compositionally biased region" description="Gly residues" evidence="5">
    <location>
        <begin position="381"/>
        <end position="392"/>
    </location>
</feature>
<dbReference type="Pfam" id="PF07731">
    <property type="entry name" value="Cu-oxidase_2"/>
    <property type="match status" value="1"/>
</dbReference>
<feature type="region of interest" description="Disordered" evidence="5">
    <location>
        <begin position="1155"/>
        <end position="1369"/>
    </location>
</feature>
<evidence type="ECO:0008006" key="11">
    <source>
        <dbReference type="Google" id="ProtNLM"/>
    </source>
</evidence>
<dbReference type="InterPro" id="IPR011707">
    <property type="entry name" value="Cu-oxidase-like_N"/>
</dbReference>
<evidence type="ECO:0000256" key="2">
    <source>
        <dbReference type="ARBA" id="ARBA00022723"/>
    </source>
</evidence>
<feature type="region of interest" description="Disordered" evidence="5">
    <location>
        <begin position="731"/>
        <end position="755"/>
    </location>
</feature>
<dbReference type="PANTHER" id="PTHR11709:SF394">
    <property type="entry name" value="FI03373P-RELATED"/>
    <property type="match status" value="1"/>
</dbReference>
<feature type="compositionally biased region" description="Low complexity" evidence="5">
    <location>
        <begin position="1169"/>
        <end position="1183"/>
    </location>
</feature>
<feature type="compositionally biased region" description="Basic and acidic residues" evidence="5">
    <location>
        <begin position="1254"/>
        <end position="1291"/>
    </location>
</feature>
<accession>A0A0K6S910</accession>
<sequence>MKSGCWCVLASACCFVLSGTSHGLERLTLTACDLSEVGCGGRVTEVALGGFSPQPLPPLQPSSDLPGKRRLEFDLTAKVANLSVVTDEENWASLSTELWTFNGMYPGPLLEGEVGDTFVVHFHNDLPVASSVHWHGIPAPVSSDGSLEAVPPGGSRDYEFRLATPGLKWFHSHVDGFKQVERGLYGVLMVREEGGVKAEMEMLGLGGMSGVTEELVVLHELDLQKNGSGVFGYPQGLSPLMYAQMVHNGKESGVMLVNGRPVSAGLNVKVGAGPLRLRILNGATARFARLAVREGAGMGNGFPLSGPSVFRVGGDGGLISGPIEVTPIGFRRGTASDGSSVVISEPDPRIGLMLTPGERADLIIVPPSDQPAAPQQQQQGGLRGSGSMGGDGEMSMAREISLEWHDKPRGRLKFVDGVGFREYLKKRVKAEIARERKRMKSLDSFLQKHPGSAFVFSRQGYVDMRQSTPLDWDRLRAVSDVWGLGDGEGSVDLSVEREQIAQDFPWASGRKGAVEAGGDGEKKGAEGGEEVDLDRIVVGVQFQEVLKSEGKWRKQPVDKSGDALWVGCTSSTDCRRSLVGFDWEGGAFEVDGVPVDSVSLRFPLECPYGVRGGSGGMRVALHEVTQEWGGRGDGRATWLSAVAPENGEESGGVPWTSEGGTFGVSPIAESVANCSKATKGDGKTFEIVFQSDDLTERVKCLLDSSCRTREPSLGFVLKETEENSGPLAKRIKARKHHPFGRRQGEGTEDDDANPDGPILVLHLAEEQEPSPSGMTRRLDSADPLADLMAALGPPPSGPGGMGGNGTAMQMPKEMVMGRLTPEEDASTAFMSMAPSPETRAFMIPDDDDGHQPAQRLLTFSFAAPPTESPSQSAAYVPPAKIKTVTPLIEDGHVPRWEKGGRKNGKGPRVVRLVYGHGMSDPDTGHLPMFIRSDDTCGSARSHALHKHAEATMKAVQEVKRGSGEMESMKMGEMDMGGMQMGGGGGMMGEFEGSMHSTVLCAEPGELLVLEIVNPLPGDHNFHFHGFDFQVLSTSWEDPGSEGGFFPMPPVRVAGVALAREGSGGGGGWRAGPGEAVVEMKDTVWIPGKAKGASQKGRGVVRLAFRVEPYGRSLDELSAMRSSSGDPGVEGGPGWPFHCHMLTHHEAGMEGIFYPLRPSETKEGDGEAGGATAVEVGGSGSASVDIVSGAGGGEKDGTEGLDRTGTSEVREEPSGQPGSMGEDGVSLTARTQPDILLEKEMEENPGEAQEITGVETDREGGAVEGGVGEREDSGDRVSVEGGDTDRDEKNEDSSDGLAPPPISPPIPSTSSPSMIQDGHSQIPPADAVGGETPIPPSDPEEEEGETLPPPTDTAELPVPPSPLTETGARKKSSASLSLSRSFFVLILFALLLTLCGVGWTLYRRKQQQRQYEVVSGVTRRIDETRRGLADFDEEEGDTPGNRSLFSLGGGEGLFSPRKMRVPAGLAGSSASERAVDEFGEATGNSRRSGGI</sequence>
<feature type="compositionally biased region" description="Pro residues" evidence="5">
    <location>
        <begin position="1346"/>
        <end position="1361"/>
    </location>
</feature>
<dbReference type="InterPro" id="IPR008972">
    <property type="entry name" value="Cupredoxin"/>
</dbReference>
<keyword evidence="6" id="KW-0472">Membrane</keyword>
<evidence type="ECO:0000256" key="4">
    <source>
        <dbReference type="ARBA" id="ARBA00023008"/>
    </source>
</evidence>
<dbReference type="Gene3D" id="2.60.40.420">
    <property type="entry name" value="Cupredoxins - blue copper proteins"/>
    <property type="match status" value="3"/>
</dbReference>
<evidence type="ECO:0000259" key="9">
    <source>
        <dbReference type="Pfam" id="PF07732"/>
    </source>
</evidence>
<dbReference type="GO" id="GO:0005507">
    <property type="term" value="F:copper ion binding"/>
    <property type="evidence" value="ECO:0007669"/>
    <property type="project" value="InterPro"/>
</dbReference>
<evidence type="ECO:0000313" key="10">
    <source>
        <dbReference type="EMBL" id="CUC10165.1"/>
    </source>
</evidence>
<keyword evidence="4" id="KW-0186">Copper</keyword>
<dbReference type="InterPro" id="IPR002355">
    <property type="entry name" value="Cu_oxidase_Cu_BS"/>
</dbReference>
<name>A0A0K6S910_9ALVE</name>
<evidence type="ECO:0000256" key="6">
    <source>
        <dbReference type="SAM" id="Phobius"/>
    </source>
</evidence>
<dbReference type="PROSITE" id="PS00080">
    <property type="entry name" value="MULTICOPPER_OXIDASE2"/>
    <property type="match status" value="1"/>
</dbReference>
<gene>
    <name evidence="10" type="ORF">Cvel_27996.t1.CR2</name>
</gene>
<dbReference type="PANTHER" id="PTHR11709">
    <property type="entry name" value="MULTI-COPPER OXIDASE"/>
    <property type="match status" value="1"/>
</dbReference>
<feature type="compositionally biased region" description="Basic and acidic residues" evidence="5">
    <location>
        <begin position="1192"/>
        <end position="1201"/>
    </location>
</feature>
<protein>
    <recommendedName>
        <fullName evidence="11">Plastocyanin-like domain-containing protein</fullName>
    </recommendedName>
</protein>
<dbReference type="InterPro" id="IPR011706">
    <property type="entry name" value="Cu-oxidase_C"/>
</dbReference>
<proteinExistence type="inferred from homology"/>
<feature type="domain" description="Plastocyanin-like" evidence="9">
    <location>
        <begin position="95"/>
        <end position="193"/>
    </location>
</feature>
<feature type="transmembrane region" description="Helical" evidence="6">
    <location>
        <begin position="1381"/>
        <end position="1401"/>
    </location>
</feature>
<comment type="similarity">
    <text evidence="1">Belongs to the multicopper oxidase family.</text>
</comment>
<keyword evidence="2" id="KW-0479">Metal-binding</keyword>
<dbReference type="Pfam" id="PF07732">
    <property type="entry name" value="Cu-oxidase_3"/>
    <property type="match status" value="1"/>
</dbReference>
<dbReference type="EMBL" id="CDMZ01002826">
    <property type="protein sequence ID" value="CUC10165.1"/>
    <property type="molecule type" value="Genomic_DNA"/>
</dbReference>
<organism evidence="10">
    <name type="scientific">Chromera velia CCMP2878</name>
    <dbReference type="NCBI Taxonomy" id="1169474"/>
    <lineage>
        <taxon>Eukaryota</taxon>
        <taxon>Sar</taxon>
        <taxon>Alveolata</taxon>
        <taxon>Colpodellida</taxon>
        <taxon>Chromeraceae</taxon>
        <taxon>Chromera</taxon>
    </lineage>
</organism>
<feature type="compositionally biased region" description="Low complexity" evidence="5">
    <location>
        <begin position="367"/>
        <end position="380"/>
    </location>
</feature>
<keyword evidence="6" id="KW-0812">Transmembrane</keyword>
<feature type="chain" id="PRO_5005508157" description="Plastocyanin-like domain-containing protein" evidence="7">
    <location>
        <begin position="24"/>
        <end position="1490"/>
    </location>
</feature>
<feature type="region of interest" description="Disordered" evidence="5">
    <location>
        <begin position="367"/>
        <end position="392"/>
    </location>
</feature>
<feature type="signal peptide" evidence="7">
    <location>
        <begin position="1"/>
        <end position="23"/>
    </location>
</feature>
<evidence type="ECO:0000259" key="8">
    <source>
        <dbReference type="Pfam" id="PF07731"/>
    </source>
</evidence>
<feature type="compositionally biased region" description="Pro residues" evidence="5">
    <location>
        <begin position="1297"/>
        <end position="1306"/>
    </location>
</feature>
<evidence type="ECO:0000256" key="3">
    <source>
        <dbReference type="ARBA" id="ARBA00023002"/>
    </source>
</evidence>